<gene>
    <name evidence="2" type="ordered locus">Cyan10605_1235</name>
</gene>
<dbReference type="Proteomes" id="UP000010480">
    <property type="component" value="Chromosome"/>
</dbReference>
<dbReference type="SUPFAM" id="SSF143011">
    <property type="entry name" value="RelE-like"/>
    <property type="match status" value="1"/>
</dbReference>
<dbReference type="KEGG" id="can:Cyan10605_1235"/>
<keyword evidence="3" id="KW-1185">Reference proteome</keyword>
<sequence>MYKIEYSKTAIKKLNKIPKNLVKRIQNKLTEIAQNPYRENPNLKKLVGREGYRLRIGDWRIIYEINNDRIVILVLYQIRLISHTKRY</sequence>
<dbReference type="EMBL" id="CP003947">
    <property type="protein sequence ID" value="AFZ53354.1"/>
    <property type="molecule type" value="Genomic_DNA"/>
</dbReference>
<dbReference type="Pfam" id="PF05016">
    <property type="entry name" value="ParE_toxin"/>
    <property type="match status" value="1"/>
</dbReference>
<dbReference type="InterPro" id="IPR035093">
    <property type="entry name" value="RelE/ParE_toxin_dom_sf"/>
</dbReference>
<protein>
    <submittedName>
        <fullName evidence="2">Plasmid stabilization system</fullName>
    </submittedName>
</protein>
<dbReference type="eggNOG" id="COG2026">
    <property type="taxonomic scope" value="Bacteria"/>
</dbReference>
<evidence type="ECO:0000313" key="2">
    <source>
        <dbReference type="EMBL" id="AFZ53354.1"/>
    </source>
</evidence>
<dbReference type="PANTHER" id="PTHR38813">
    <property type="match status" value="1"/>
</dbReference>
<keyword evidence="1" id="KW-1277">Toxin-antitoxin system</keyword>
<evidence type="ECO:0000313" key="3">
    <source>
        <dbReference type="Proteomes" id="UP000010480"/>
    </source>
</evidence>
<reference evidence="3" key="1">
    <citation type="journal article" date="2013" name="Proc. Natl. Acad. Sci. U.S.A.">
        <title>Improving the coverage of the cyanobacterial phylum using diversity-driven genome sequencing.</title>
        <authorList>
            <person name="Shih P.M."/>
            <person name="Wu D."/>
            <person name="Latifi A."/>
            <person name="Axen S.D."/>
            <person name="Fewer D.P."/>
            <person name="Talla E."/>
            <person name="Calteau A."/>
            <person name="Cai F."/>
            <person name="Tandeau de Marsac N."/>
            <person name="Rippka R."/>
            <person name="Herdman M."/>
            <person name="Sivonen K."/>
            <person name="Coursin T."/>
            <person name="Laurent T."/>
            <person name="Goodwin L."/>
            <person name="Nolan M."/>
            <person name="Davenport K.W."/>
            <person name="Han C.S."/>
            <person name="Rubin E.M."/>
            <person name="Eisen J.A."/>
            <person name="Woyke T."/>
            <person name="Gugger M."/>
            <person name="Kerfeld C.A."/>
        </authorList>
    </citation>
    <scope>NUCLEOTIDE SEQUENCE [LARGE SCALE GENOMIC DNA]</scope>
    <source>
        <strain evidence="3">PCC 10605</strain>
    </source>
</reference>
<dbReference type="AlphaFoldDB" id="K9Z2H7"/>
<dbReference type="HOGENOM" id="CLU_155761_6_1_3"/>
<evidence type="ECO:0000256" key="1">
    <source>
        <dbReference type="ARBA" id="ARBA00022649"/>
    </source>
</evidence>
<dbReference type="Gene3D" id="3.30.2310.20">
    <property type="entry name" value="RelE-like"/>
    <property type="match status" value="1"/>
</dbReference>
<proteinExistence type="predicted"/>
<dbReference type="InterPro" id="IPR007712">
    <property type="entry name" value="RelE/ParE_toxin"/>
</dbReference>
<dbReference type="InterPro" id="IPR052747">
    <property type="entry name" value="TA_system_RelE_toxin"/>
</dbReference>
<dbReference type="RefSeq" id="WP_015219083.1">
    <property type="nucleotide sequence ID" value="NC_019776.1"/>
</dbReference>
<dbReference type="STRING" id="755178.Cyan10605_1235"/>
<accession>K9Z2H7</accession>
<dbReference type="PANTHER" id="PTHR38813:SF1">
    <property type="entry name" value="TOXIN RELE1-RELATED"/>
    <property type="match status" value="1"/>
</dbReference>
<organism evidence="2 3">
    <name type="scientific">Cyanobacterium aponinum (strain PCC 10605)</name>
    <dbReference type="NCBI Taxonomy" id="755178"/>
    <lineage>
        <taxon>Bacteria</taxon>
        <taxon>Bacillati</taxon>
        <taxon>Cyanobacteriota</taxon>
        <taxon>Cyanophyceae</taxon>
        <taxon>Oscillatoriophycideae</taxon>
        <taxon>Chroococcales</taxon>
        <taxon>Geminocystaceae</taxon>
        <taxon>Cyanobacterium</taxon>
    </lineage>
</organism>
<name>K9Z2H7_CYAAP</name>
<dbReference type="OrthoDB" id="9805098at2"/>